<sequence length="170" mass="19090">MEKEGGRMMVDSENEESMGIHSSADTTDYEHNRSGSSMSTTTSSTLCRSFEGFDGNNVAEMEDTIPSVIDWNKTKLFIVPVTVSSLQFTSQSKLMAKIRDNKRKLPSRWDDDDDDGILAKDMNDPKEQVLTAAEDGNLESLKDLIENNPSLLSVRVSTWFCEKKKIKMPL</sequence>
<dbReference type="AlphaFoldDB" id="A0A3P7E8A0"/>
<evidence type="ECO:0000313" key="3">
    <source>
        <dbReference type="Proteomes" id="UP000270924"/>
    </source>
</evidence>
<dbReference type="OMA" id="MGIHSSA"/>
<evidence type="ECO:0008006" key="4">
    <source>
        <dbReference type="Google" id="ProtNLM"/>
    </source>
</evidence>
<protein>
    <recommendedName>
        <fullName evidence="4">ANK_REP_REGION domain-containing protein</fullName>
    </recommendedName>
</protein>
<organism evidence="2 3">
    <name type="scientific">Wuchereria bancrofti</name>
    <dbReference type="NCBI Taxonomy" id="6293"/>
    <lineage>
        <taxon>Eukaryota</taxon>
        <taxon>Metazoa</taxon>
        <taxon>Ecdysozoa</taxon>
        <taxon>Nematoda</taxon>
        <taxon>Chromadorea</taxon>
        <taxon>Rhabditida</taxon>
        <taxon>Spirurina</taxon>
        <taxon>Spiruromorpha</taxon>
        <taxon>Filarioidea</taxon>
        <taxon>Onchocercidae</taxon>
        <taxon>Wuchereria</taxon>
    </lineage>
</organism>
<name>A0A3P7E8A0_WUCBA</name>
<gene>
    <name evidence="2" type="ORF">WBA_LOCUS9020</name>
</gene>
<dbReference type="Proteomes" id="UP000270924">
    <property type="component" value="Unassembled WGS sequence"/>
</dbReference>
<feature type="region of interest" description="Disordered" evidence="1">
    <location>
        <begin position="1"/>
        <end position="43"/>
    </location>
</feature>
<accession>A0A3P7E8A0</accession>
<dbReference type="EMBL" id="UYWW01008278">
    <property type="protein sequence ID" value="VDM15676.1"/>
    <property type="molecule type" value="Genomic_DNA"/>
</dbReference>
<evidence type="ECO:0000256" key="1">
    <source>
        <dbReference type="SAM" id="MobiDB-lite"/>
    </source>
</evidence>
<feature type="compositionally biased region" description="Low complexity" evidence="1">
    <location>
        <begin position="34"/>
        <end position="43"/>
    </location>
</feature>
<keyword evidence="3" id="KW-1185">Reference proteome</keyword>
<reference evidence="2 3" key="1">
    <citation type="submission" date="2018-11" db="EMBL/GenBank/DDBJ databases">
        <authorList>
            <consortium name="Pathogen Informatics"/>
        </authorList>
    </citation>
    <scope>NUCLEOTIDE SEQUENCE [LARGE SCALE GENOMIC DNA]</scope>
</reference>
<evidence type="ECO:0000313" key="2">
    <source>
        <dbReference type="EMBL" id="VDM15676.1"/>
    </source>
</evidence>
<dbReference type="OrthoDB" id="19174at2759"/>
<proteinExistence type="predicted"/>
<dbReference type="InParanoid" id="A0A3P7E8A0"/>